<feature type="transmembrane region" description="Helical" evidence="1">
    <location>
        <begin position="26"/>
        <end position="46"/>
    </location>
</feature>
<dbReference type="AlphaFoldDB" id="E6QIS4"/>
<reference evidence="2" key="1">
    <citation type="submission" date="2009-10" db="EMBL/GenBank/DDBJ databases">
        <title>Diversity of trophic interactions inside an arsenic-rich microbial ecosystem.</title>
        <authorList>
            <person name="Bertin P.N."/>
            <person name="Heinrich-Salmeron A."/>
            <person name="Pelletier E."/>
            <person name="Goulhen-Chollet F."/>
            <person name="Arsene-Ploetze F."/>
            <person name="Gallien S."/>
            <person name="Calteau A."/>
            <person name="Vallenet D."/>
            <person name="Casiot C."/>
            <person name="Chane-Woon-Ming B."/>
            <person name="Giloteaux L."/>
            <person name="Barakat M."/>
            <person name="Bonnefoy V."/>
            <person name="Bruneel O."/>
            <person name="Chandler M."/>
            <person name="Cleiss J."/>
            <person name="Duran R."/>
            <person name="Elbaz-Poulichet F."/>
            <person name="Fonknechten N."/>
            <person name="Lauga B."/>
            <person name="Mornico D."/>
            <person name="Ortet P."/>
            <person name="Schaeffer C."/>
            <person name="Siguier P."/>
            <person name="Alexander Thil Smith A."/>
            <person name="Van Dorsselaer A."/>
            <person name="Weissenbach J."/>
            <person name="Medigue C."/>
            <person name="Le Paslier D."/>
        </authorList>
    </citation>
    <scope>NUCLEOTIDE SEQUENCE</scope>
</reference>
<keyword evidence="1" id="KW-0472">Membrane</keyword>
<name>E6QIS4_9ZZZZ</name>
<comment type="caution">
    <text evidence="2">The sequence shown here is derived from an EMBL/GenBank/DDBJ whole genome shotgun (WGS) entry which is preliminary data.</text>
</comment>
<organism evidence="2">
    <name type="scientific">mine drainage metagenome</name>
    <dbReference type="NCBI Taxonomy" id="410659"/>
    <lineage>
        <taxon>unclassified sequences</taxon>
        <taxon>metagenomes</taxon>
        <taxon>ecological metagenomes</taxon>
    </lineage>
</organism>
<evidence type="ECO:0000313" key="2">
    <source>
        <dbReference type="EMBL" id="CBI07140.1"/>
    </source>
</evidence>
<keyword evidence="1" id="KW-0812">Transmembrane</keyword>
<dbReference type="EMBL" id="CABQ01000068">
    <property type="protein sequence ID" value="CBI07140.1"/>
    <property type="molecule type" value="Genomic_DNA"/>
</dbReference>
<keyword evidence="1" id="KW-1133">Transmembrane helix</keyword>
<sequence length="95" mass="10786">MRRLRCGYQQLVCGRRQIVEWMRSRLLGVSTFWIALWVVFLFRTSVDLTFGAAFPSGIALPAKKPELAIDAFPWIIAQETADAMGQPWQAPRTSS</sequence>
<protein>
    <submittedName>
        <fullName evidence="2">Uncharacterized protein</fullName>
    </submittedName>
</protein>
<evidence type="ECO:0000256" key="1">
    <source>
        <dbReference type="SAM" id="Phobius"/>
    </source>
</evidence>
<gene>
    <name evidence="2" type="ORF">CARN6_0455</name>
</gene>
<accession>E6QIS4</accession>
<proteinExistence type="predicted"/>